<evidence type="ECO:0000313" key="4">
    <source>
        <dbReference type="Proteomes" id="UP000054018"/>
    </source>
</evidence>
<dbReference type="AlphaFoldDB" id="A0A0C9YY23"/>
<accession>A0A0C9YY23</accession>
<dbReference type="Proteomes" id="UP000054018">
    <property type="component" value="Unassembled WGS sequence"/>
</dbReference>
<dbReference type="Gene3D" id="3.40.50.10470">
    <property type="entry name" value="Translation initiation factor eif-2b, domain 2"/>
    <property type="match status" value="1"/>
</dbReference>
<reference evidence="3 4" key="1">
    <citation type="submission" date="2014-04" db="EMBL/GenBank/DDBJ databases">
        <authorList>
            <consortium name="DOE Joint Genome Institute"/>
            <person name="Kuo A."/>
            <person name="Kohler A."/>
            <person name="Costa M.D."/>
            <person name="Nagy L.G."/>
            <person name="Floudas D."/>
            <person name="Copeland A."/>
            <person name="Barry K.W."/>
            <person name="Cichocki N."/>
            <person name="Veneault-Fourrey C."/>
            <person name="LaButti K."/>
            <person name="Lindquist E.A."/>
            <person name="Lipzen A."/>
            <person name="Lundell T."/>
            <person name="Morin E."/>
            <person name="Murat C."/>
            <person name="Sun H."/>
            <person name="Tunlid A."/>
            <person name="Henrissat B."/>
            <person name="Grigoriev I.V."/>
            <person name="Hibbett D.S."/>
            <person name="Martin F."/>
            <person name="Nordberg H.P."/>
            <person name="Cantor M.N."/>
            <person name="Hua S.X."/>
        </authorList>
    </citation>
    <scope>NUCLEOTIDE SEQUENCE [LARGE SCALE GENOMIC DNA]</scope>
    <source>
        <strain evidence="3 4">441</strain>
    </source>
</reference>
<dbReference type="GO" id="GO:0019509">
    <property type="term" value="P:L-methionine salvage from methylthioadenosine"/>
    <property type="evidence" value="ECO:0007669"/>
    <property type="project" value="TreeGrafter"/>
</dbReference>
<dbReference type="PANTHER" id="PTHR43475:SF1">
    <property type="entry name" value="METHYLTHIORIBOSE-1-PHOSPHATE ISOMERASE"/>
    <property type="match status" value="1"/>
</dbReference>
<proteinExistence type="inferred from homology"/>
<dbReference type="STRING" id="765257.A0A0C9YY23"/>
<gene>
    <name evidence="3" type="ORF">PISMIDRAFT_16801</name>
</gene>
<dbReference type="HOGENOM" id="CLU_1917886_0_0_1"/>
<name>A0A0C9YY23_9AGAM</name>
<comment type="similarity">
    <text evidence="1 2">Belongs to the eIF-2B alpha/beta/delta subunits family.</text>
</comment>
<dbReference type="SUPFAM" id="SSF100950">
    <property type="entry name" value="NagB/RpiA/CoA transferase-like"/>
    <property type="match status" value="1"/>
</dbReference>
<dbReference type="InterPro" id="IPR000649">
    <property type="entry name" value="IF-2B-related"/>
</dbReference>
<dbReference type="OrthoDB" id="2461at2759"/>
<organism evidence="3 4">
    <name type="scientific">Pisolithus microcarpus 441</name>
    <dbReference type="NCBI Taxonomy" id="765257"/>
    <lineage>
        <taxon>Eukaryota</taxon>
        <taxon>Fungi</taxon>
        <taxon>Dikarya</taxon>
        <taxon>Basidiomycota</taxon>
        <taxon>Agaricomycotina</taxon>
        <taxon>Agaricomycetes</taxon>
        <taxon>Agaricomycetidae</taxon>
        <taxon>Boletales</taxon>
        <taxon>Sclerodermatineae</taxon>
        <taxon>Pisolithaceae</taxon>
        <taxon>Pisolithus</taxon>
    </lineage>
</organism>
<protein>
    <submittedName>
        <fullName evidence="3">Uncharacterized protein</fullName>
    </submittedName>
</protein>
<dbReference type="GO" id="GO:0046523">
    <property type="term" value="F:S-methyl-5-thioribose-1-phosphate isomerase activity"/>
    <property type="evidence" value="ECO:0007669"/>
    <property type="project" value="TreeGrafter"/>
</dbReference>
<evidence type="ECO:0000256" key="1">
    <source>
        <dbReference type="ARBA" id="ARBA00007251"/>
    </source>
</evidence>
<reference evidence="4" key="2">
    <citation type="submission" date="2015-01" db="EMBL/GenBank/DDBJ databases">
        <title>Evolutionary Origins and Diversification of the Mycorrhizal Mutualists.</title>
        <authorList>
            <consortium name="DOE Joint Genome Institute"/>
            <consortium name="Mycorrhizal Genomics Consortium"/>
            <person name="Kohler A."/>
            <person name="Kuo A."/>
            <person name="Nagy L.G."/>
            <person name="Floudas D."/>
            <person name="Copeland A."/>
            <person name="Barry K.W."/>
            <person name="Cichocki N."/>
            <person name="Veneault-Fourrey C."/>
            <person name="LaButti K."/>
            <person name="Lindquist E.A."/>
            <person name="Lipzen A."/>
            <person name="Lundell T."/>
            <person name="Morin E."/>
            <person name="Murat C."/>
            <person name="Riley R."/>
            <person name="Ohm R."/>
            <person name="Sun H."/>
            <person name="Tunlid A."/>
            <person name="Henrissat B."/>
            <person name="Grigoriev I.V."/>
            <person name="Hibbett D.S."/>
            <person name="Martin F."/>
        </authorList>
    </citation>
    <scope>NUCLEOTIDE SEQUENCE [LARGE SCALE GENOMIC DNA]</scope>
    <source>
        <strain evidence="4">441</strain>
    </source>
</reference>
<dbReference type="EMBL" id="KN833909">
    <property type="protein sequence ID" value="KIK15042.1"/>
    <property type="molecule type" value="Genomic_DNA"/>
</dbReference>
<dbReference type="InterPro" id="IPR037171">
    <property type="entry name" value="NagB/RpiA_transferase-like"/>
</dbReference>
<evidence type="ECO:0000256" key="2">
    <source>
        <dbReference type="RuleBase" id="RU003814"/>
    </source>
</evidence>
<dbReference type="Pfam" id="PF01008">
    <property type="entry name" value="IF-2B"/>
    <property type="match status" value="1"/>
</dbReference>
<dbReference type="InterPro" id="IPR042529">
    <property type="entry name" value="IF_2B-like_C"/>
</dbReference>
<evidence type="ECO:0000313" key="3">
    <source>
        <dbReference type="EMBL" id="KIK15042.1"/>
    </source>
</evidence>
<sequence>MADHEMLFFGPRLGCFEVTLSTNRIGTYDAAVLAARHNIPFIAVAPISIVDFEMNDGSQIPIEHHPPTEARIVRGAFTRPDLASTGDVPARVMFTPLGLESDEENVYNLGFDVMPAELITAIVIGKRHSLAH</sequence>
<dbReference type="PANTHER" id="PTHR43475">
    <property type="entry name" value="METHYLTHIORIBOSE-1-PHOSPHATE ISOMERASE"/>
    <property type="match status" value="1"/>
</dbReference>
<keyword evidence="4" id="KW-1185">Reference proteome</keyword>